<evidence type="ECO:0000256" key="1">
    <source>
        <dbReference type="ARBA" id="ARBA00022741"/>
    </source>
</evidence>
<proteinExistence type="predicted"/>
<dbReference type="GO" id="GO:0022857">
    <property type="term" value="F:transmembrane transporter activity"/>
    <property type="evidence" value="ECO:0007669"/>
    <property type="project" value="TreeGrafter"/>
</dbReference>
<keyword evidence="2" id="KW-0067">ATP-binding</keyword>
<keyword evidence="5" id="KW-1185">Reference proteome</keyword>
<evidence type="ECO:0000313" key="5">
    <source>
        <dbReference type="Proteomes" id="UP000000485"/>
    </source>
</evidence>
<dbReference type="AlphaFoldDB" id="F8A5V3"/>
<dbReference type="PROSITE" id="PS00211">
    <property type="entry name" value="ABC_TRANSPORTER_1"/>
    <property type="match status" value="1"/>
</dbReference>
<dbReference type="GO" id="GO:0016887">
    <property type="term" value="F:ATP hydrolysis activity"/>
    <property type="evidence" value="ECO:0007669"/>
    <property type="project" value="InterPro"/>
</dbReference>
<evidence type="ECO:0000313" key="4">
    <source>
        <dbReference type="EMBL" id="AEI13393.1"/>
    </source>
</evidence>
<dbReference type="Gene3D" id="3.40.50.300">
    <property type="entry name" value="P-loop containing nucleotide triphosphate hydrolases"/>
    <property type="match status" value="1"/>
</dbReference>
<protein>
    <submittedName>
        <fullName evidence="4">ABC transporter related protein</fullName>
    </submittedName>
</protein>
<dbReference type="PANTHER" id="PTHR24220">
    <property type="entry name" value="IMPORT ATP-BINDING PROTEIN"/>
    <property type="match status" value="1"/>
</dbReference>
<name>F8A5V3_CELGA</name>
<dbReference type="EMBL" id="CP002665">
    <property type="protein sequence ID" value="AEI13393.1"/>
    <property type="molecule type" value="Genomic_DNA"/>
</dbReference>
<dbReference type="PANTHER" id="PTHR24220:SF685">
    <property type="entry name" value="ABC TRANSPORTER RELATED"/>
    <property type="match status" value="1"/>
</dbReference>
<reference evidence="5" key="1">
    <citation type="submission" date="2011-04" db="EMBL/GenBank/DDBJ databases">
        <title>Complete sequence of Cellvibrio gilvus ATCC 13127.</title>
        <authorList>
            <person name="Lucas S."/>
            <person name="Han J."/>
            <person name="Lapidus A."/>
            <person name="Cheng J.-F."/>
            <person name="Goodwin L."/>
            <person name="Pitluck S."/>
            <person name="Peters L."/>
            <person name="Munk A."/>
            <person name="Detter J.C."/>
            <person name="Han C."/>
            <person name="Tapia R."/>
            <person name="Land M."/>
            <person name="Hauser L."/>
            <person name="Kyrpides N."/>
            <person name="Ivanova N."/>
            <person name="Ovchinnikova G."/>
            <person name="Pagani I."/>
            <person name="Mead D."/>
            <person name="Brumm P."/>
            <person name="Woyke T."/>
        </authorList>
    </citation>
    <scope>NUCLEOTIDE SEQUENCE [LARGE SCALE GENOMIC DNA]</scope>
    <source>
        <strain evidence="5">ATCC 13127 / NRRL B-14078</strain>
    </source>
</reference>
<dbReference type="InterPro" id="IPR003593">
    <property type="entry name" value="AAA+_ATPase"/>
</dbReference>
<evidence type="ECO:0000259" key="3">
    <source>
        <dbReference type="PROSITE" id="PS50893"/>
    </source>
</evidence>
<dbReference type="KEGG" id="cga:Celgi_2900"/>
<sequence length="232" mass="24272">MSAPPVVELEAVVVEYPTGAEPVRAVDGVTLAVQPGSSTAVVGRSGSGKSSLVAVMGLMRSPTSGHVRVEGRAVDSARVRHAVRAGTIAMVFQSFHLETHLSVTENVMLQWFVTRSDESRRSARQRAADAADLVGLGHAAARRVSDLSGGERQRVAIARALFARPRLLIADEPTGNLDETNAELVCSLLYAAPAQTGAAVVVVTHDPVVAAGADRTVRIVRGRLAASPQDVG</sequence>
<dbReference type="HOGENOM" id="CLU_000604_1_22_11"/>
<dbReference type="Pfam" id="PF00005">
    <property type="entry name" value="ABC_tran"/>
    <property type="match status" value="1"/>
</dbReference>
<dbReference type="Proteomes" id="UP000000485">
    <property type="component" value="Chromosome"/>
</dbReference>
<dbReference type="InterPro" id="IPR027417">
    <property type="entry name" value="P-loop_NTPase"/>
</dbReference>
<dbReference type="InterPro" id="IPR017871">
    <property type="entry name" value="ABC_transporter-like_CS"/>
</dbReference>
<dbReference type="GO" id="GO:0005886">
    <property type="term" value="C:plasma membrane"/>
    <property type="evidence" value="ECO:0007669"/>
    <property type="project" value="TreeGrafter"/>
</dbReference>
<dbReference type="SUPFAM" id="SSF52540">
    <property type="entry name" value="P-loop containing nucleoside triphosphate hydrolases"/>
    <property type="match status" value="1"/>
</dbReference>
<dbReference type="SMART" id="SM00382">
    <property type="entry name" value="AAA"/>
    <property type="match status" value="1"/>
</dbReference>
<dbReference type="STRING" id="593907.Celgi_2900"/>
<dbReference type="InterPro" id="IPR015854">
    <property type="entry name" value="ABC_transpr_LolD-like"/>
</dbReference>
<evidence type="ECO:0000256" key="2">
    <source>
        <dbReference type="ARBA" id="ARBA00022840"/>
    </source>
</evidence>
<dbReference type="RefSeq" id="WP_013884910.1">
    <property type="nucleotide sequence ID" value="NC_015671.1"/>
</dbReference>
<gene>
    <name evidence="4" type="ordered locus">Celgi_2900</name>
</gene>
<keyword evidence="1" id="KW-0547">Nucleotide-binding</keyword>
<dbReference type="eggNOG" id="COG1136">
    <property type="taxonomic scope" value="Bacteria"/>
</dbReference>
<feature type="domain" description="ABC transporter" evidence="3">
    <location>
        <begin position="7"/>
        <end position="231"/>
    </location>
</feature>
<organism evidence="4 5">
    <name type="scientific">Cellulomonas gilvus (strain ATCC 13127 / NRRL B-14078)</name>
    <name type="common">Cellvibrio gilvus</name>
    <dbReference type="NCBI Taxonomy" id="593907"/>
    <lineage>
        <taxon>Bacteria</taxon>
        <taxon>Bacillati</taxon>
        <taxon>Actinomycetota</taxon>
        <taxon>Actinomycetes</taxon>
        <taxon>Micrococcales</taxon>
        <taxon>Cellulomonadaceae</taxon>
        <taxon>Cellulomonas</taxon>
    </lineage>
</organism>
<dbReference type="PROSITE" id="PS50893">
    <property type="entry name" value="ABC_TRANSPORTER_2"/>
    <property type="match status" value="1"/>
</dbReference>
<dbReference type="GO" id="GO:0005524">
    <property type="term" value="F:ATP binding"/>
    <property type="evidence" value="ECO:0007669"/>
    <property type="project" value="UniProtKB-KW"/>
</dbReference>
<dbReference type="InterPro" id="IPR003439">
    <property type="entry name" value="ABC_transporter-like_ATP-bd"/>
</dbReference>
<accession>F8A5V3</accession>